<gene>
    <name evidence="5" type="ORF">FSP39_016354</name>
</gene>
<dbReference type="InterPro" id="IPR001537">
    <property type="entry name" value="SpoU_MeTrfase"/>
</dbReference>
<name>A0AA88XFU8_PINIB</name>
<protein>
    <recommendedName>
        <fullName evidence="4">tRNA/rRNA methyltransferase SpoU type domain-containing protein</fullName>
    </recommendedName>
</protein>
<accession>A0AA88XFU8</accession>
<dbReference type="PANTHER" id="PTHR43191:SF2">
    <property type="entry name" value="RRNA METHYLTRANSFERASE 3, MITOCHONDRIAL"/>
    <property type="match status" value="1"/>
</dbReference>
<dbReference type="EMBL" id="VSWD01000013">
    <property type="protein sequence ID" value="KAK3084614.1"/>
    <property type="molecule type" value="Genomic_DNA"/>
</dbReference>
<keyword evidence="1" id="KW-0489">Methyltransferase</keyword>
<dbReference type="Proteomes" id="UP001186944">
    <property type="component" value="Unassembled WGS sequence"/>
</dbReference>
<reference evidence="5" key="1">
    <citation type="submission" date="2019-08" db="EMBL/GenBank/DDBJ databases">
        <title>The improved chromosome-level genome for the pearl oyster Pinctada fucata martensii using PacBio sequencing and Hi-C.</title>
        <authorList>
            <person name="Zheng Z."/>
        </authorList>
    </citation>
    <scope>NUCLEOTIDE SEQUENCE</scope>
    <source>
        <strain evidence="5">ZZ-2019</strain>
        <tissue evidence="5">Adductor muscle</tissue>
    </source>
</reference>
<evidence type="ECO:0000259" key="4">
    <source>
        <dbReference type="Pfam" id="PF00588"/>
    </source>
</evidence>
<dbReference type="GO" id="GO:0032259">
    <property type="term" value="P:methylation"/>
    <property type="evidence" value="ECO:0007669"/>
    <property type="project" value="UniProtKB-KW"/>
</dbReference>
<dbReference type="AlphaFoldDB" id="A0AA88XFU8"/>
<evidence type="ECO:0000313" key="5">
    <source>
        <dbReference type="EMBL" id="KAK3084614.1"/>
    </source>
</evidence>
<dbReference type="InterPro" id="IPR029026">
    <property type="entry name" value="tRNA_m1G_MTases_N"/>
</dbReference>
<dbReference type="InterPro" id="IPR029028">
    <property type="entry name" value="Alpha/beta_knot_MTases"/>
</dbReference>
<evidence type="ECO:0000256" key="3">
    <source>
        <dbReference type="SAM" id="MobiDB-lite"/>
    </source>
</evidence>
<evidence type="ECO:0000256" key="2">
    <source>
        <dbReference type="ARBA" id="ARBA00022679"/>
    </source>
</evidence>
<proteinExistence type="predicted"/>
<dbReference type="GO" id="GO:0003723">
    <property type="term" value="F:RNA binding"/>
    <property type="evidence" value="ECO:0007669"/>
    <property type="project" value="InterPro"/>
</dbReference>
<dbReference type="PANTHER" id="PTHR43191">
    <property type="entry name" value="RRNA METHYLTRANSFERASE 3"/>
    <property type="match status" value="1"/>
</dbReference>
<dbReference type="GO" id="GO:0006396">
    <property type="term" value="P:RNA processing"/>
    <property type="evidence" value="ECO:0007669"/>
    <property type="project" value="InterPro"/>
</dbReference>
<feature type="domain" description="tRNA/rRNA methyltransferase SpoU type" evidence="4">
    <location>
        <begin position="8"/>
        <end position="96"/>
    </location>
</feature>
<keyword evidence="2" id="KW-0808">Transferase</keyword>
<evidence type="ECO:0000256" key="1">
    <source>
        <dbReference type="ARBA" id="ARBA00022603"/>
    </source>
</evidence>
<evidence type="ECO:0000313" key="6">
    <source>
        <dbReference type="Proteomes" id="UP001186944"/>
    </source>
</evidence>
<dbReference type="Pfam" id="PF00588">
    <property type="entry name" value="SpoU_methylase"/>
    <property type="match status" value="1"/>
</dbReference>
<sequence length="227" mass="25663">MPKEVLPLTVVLDNIKDSMDIGMLIRSISAVGAQRLIVLKDCVDIWDKSAIRSAWGGHFRVPLYTDVEWHELQNYIQIDGNATFLTSSRSSILKKLQREIDSKTPEQLDELIDSLEIDDNLDEDDKDNDDDDDDDDDDNEKFSVAPIFSKLFYSVDYSQFSHVTLVITGEKYNIGAQCRKFLFRNNGQGVSLPMADNAKGVNSAVGGSVVLYEIQRQFAEKRKTDCE</sequence>
<organism evidence="5 6">
    <name type="scientific">Pinctada imbricata</name>
    <name type="common">Atlantic pearl-oyster</name>
    <name type="synonym">Pinctada martensii</name>
    <dbReference type="NCBI Taxonomy" id="66713"/>
    <lineage>
        <taxon>Eukaryota</taxon>
        <taxon>Metazoa</taxon>
        <taxon>Spiralia</taxon>
        <taxon>Lophotrochozoa</taxon>
        <taxon>Mollusca</taxon>
        <taxon>Bivalvia</taxon>
        <taxon>Autobranchia</taxon>
        <taxon>Pteriomorphia</taxon>
        <taxon>Pterioida</taxon>
        <taxon>Pterioidea</taxon>
        <taxon>Pteriidae</taxon>
        <taxon>Pinctada</taxon>
    </lineage>
</organism>
<dbReference type="Gene3D" id="3.40.1280.10">
    <property type="match status" value="1"/>
</dbReference>
<keyword evidence="6" id="KW-1185">Reference proteome</keyword>
<comment type="caution">
    <text evidence="5">The sequence shown here is derived from an EMBL/GenBank/DDBJ whole genome shotgun (WGS) entry which is preliminary data.</text>
</comment>
<dbReference type="SUPFAM" id="SSF75217">
    <property type="entry name" value="alpha/beta knot"/>
    <property type="match status" value="1"/>
</dbReference>
<dbReference type="GO" id="GO:0008173">
    <property type="term" value="F:RNA methyltransferase activity"/>
    <property type="evidence" value="ECO:0007669"/>
    <property type="project" value="InterPro"/>
</dbReference>
<feature type="region of interest" description="Disordered" evidence="3">
    <location>
        <begin position="119"/>
        <end position="139"/>
    </location>
</feature>
<dbReference type="InterPro" id="IPR051259">
    <property type="entry name" value="rRNA_Methyltransferase"/>
</dbReference>